<dbReference type="AlphaFoldDB" id="A0A1Z4BL09"/>
<gene>
    <name evidence="1" type="ORF">CBG49_01975</name>
</gene>
<dbReference type="EMBL" id="CP022022">
    <property type="protein sequence ID" value="ASF41955.1"/>
    <property type="molecule type" value="Genomic_DNA"/>
</dbReference>
<sequence length="180" mass="21265">MRTITTLVFVFISTFSLFSQTSIEKRIDYCRIIGKQDSVVYYVSYMKMGKDSINVFIKSDNVLEQFLGRPSTDKELKQFRKDFLKLEKQNPIIEINRQQIPLNVKLLESIRTCTPTFILYKKKGDKIFVRIQLENFSYATAGEYDYFISLEFKDNKCISSKIEEVPWSNLNKYKKGEKQQ</sequence>
<proteinExistence type="predicted"/>
<organism evidence="1 2">
    <name type="scientific">Capnocytophaga endodontalis</name>
    <dbReference type="NCBI Taxonomy" id="2708117"/>
    <lineage>
        <taxon>Bacteria</taxon>
        <taxon>Pseudomonadati</taxon>
        <taxon>Bacteroidota</taxon>
        <taxon>Flavobacteriia</taxon>
        <taxon>Flavobacteriales</taxon>
        <taxon>Flavobacteriaceae</taxon>
        <taxon>Capnocytophaga</taxon>
    </lineage>
</organism>
<keyword evidence="2" id="KW-1185">Reference proteome</keyword>
<dbReference type="KEGG" id="capn:CBG49_01975"/>
<evidence type="ECO:0000313" key="1">
    <source>
        <dbReference type="EMBL" id="ASF41955.1"/>
    </source>
</evidence>
<reference evidence="2" key="1">
    <citation type="submission" date="2017-06" db="EMBL/GenBank/DDBJ databases">
        <title>Complete genome sequence of Capnocytophaga sp. KCOM 1579 (=ChDC OS43) isolated from a human refractory periapical abscess lesion.</title>
        <authorList>
            <person name="Kook J.-K."/>
            <person name="Park S.-N."/>
            <person name="Lim Y.K."/>
            <person name="Roh H."/>
        </authorList>
    </citation>
    <scope>NUCLEOTIDE SEQUENCE [LARGE SCALE GENOMIC DNA]</scope>
    <source>
        <strain evidence="2">ChDC OS43</strain>
    </source>
</reference>
<dbReference type="RefSeq" id="WP_088593156.1">
    <property type="nucleotide sequence ID" value="NZ_CP022022.1"/>
</dbReference>
<name>A0A1Z4BL09_9FLAO</name>
<dbReference type="Proteomes" id="UP000197007">
    <property type="component" value="Chromosome"/>
</dbReference>
<protein>
    <submittedName>
        <fullName evidence="1">Uncharacterized protein</fullName>
    </submittedName>
</protein>
<accession>A0A1Z4BL09</accession>
<evidence type="ECO:0000313" key="2">
    <source>
        <dbReference type="Proteomes" id="UP000197007"/>
    </source>
</evidence>